<dbReference type="InterPro" id="IPR001182">
    <property type="entry name" value="FtsW/RodA"/>
</dbReference>
<evidence type="ECO:0000256" key="7">
    <source>
        <dbReference type="ARBA" id="ARBA00033270"/>
    </source>
</evidence>
<name>A0A1M7CND6_9FLAO</name>
<organism evidence="10 11">
    <name type="scientific">Chishuiella changwenlii</name>
    <dbReference type="NCBI Taxonomy" id="1434701"/>
    <lineage>
        <taxon>Bacteria</taxon>
        <taxon>Pseudomonadati</taxon>
        <taxon>Bacteroidota</taxon>
        <taxon>Flavobacteriia</taxon>
        <taxon>Flavobacteriales</taxon>
        <taxon>Weeksellaceae</taxon>
        <taxon>Chishuiella</taxon>
    </lineage>
</organism>
<evidence type="ECO:0000256" key="1">
    <source>
        <dbReference type="ARBA" id="ARBA00004141"/>
    </source>
</evidence>
<reference evidence="9" key="1">
    <citation type="journal article" date="2014" name="Int. J. Syst. Evol. Microbiol.">
        <title>Complete genome of a new Firmicutes species belonging to the dominant human colonic microbiota ('Ruminococcus bicirculans') reveals two chromosomes and a selective capacity to utilize plant glucans.</title>
        <authorList>
            <consortium name="NISC Comparative Sequencing Program"/>
            <person name="Wegmann U."/>
            <person name="Louis P."/>
            <person name="Goesmann A."/>
            <person name="Henrissat B."/>
            <person name="Duncan S.H."/>
            <person name="Flint H.J."/>
        </authorList>
    </citation>
    <scope>NUCLEOTIDE SEQUENCE</scope>
    <source>
        <strain evidence="9">CGMCC 1.12707</strain>
    </source>
</reference>
<comment type="subcellular location">
    <subcellularLocation>
        <location evidence="1">Membrane</location>
        <topology evidence="1">Multi-pass membrane protein</topology>
    </subcellularLocation>
</comment>
<evidence type="ECO:0000313" key="11">
    <source>
        <dbReference type="Proteomes" id="UP000184120"/>
    </source>
</evidence>
<dbReference type="AlphaFoldDB" id="A0A1M7CND6"/>
<reference evidence="11" key="3">
    <citation type="submission" date="2016-11" db="EMBL/GenBank/DDBJ databases">
        <authorList>
            <person name="Varghese N."/>
            <person name="Submissions S."/>
        </authorList>
    </citation>
    <scope>NUCLEOTIDE SEQUENCE [LARGE SCALE GENOMIC DNA]</scope>
    <source>
        <strain evidence="11">DSM 27989</strain>
    </source>
</reference>
<evidence type="ECO:0000313" key="10">
    <source>
        <dbReference type="EMBL" id="SHL68349.1"/>
    </source>
</evidence>
<evidence type="ECO:0000256" key="6">
    <source>
        <dbReference type="ARBA" id="ARBA00032370"/>
    </source>
</evidence>
<dbReference type="STRING" id="1434701.SAMN05443634_11445"/>
<accession>A0A1M7CND6</accession>
<feature type="transmembrane region" description="Helical" evidence="8">
    <location>
        <begin position="42"/>
        <end position="60"/>
    </location>
</feature>
<dbReference type="OrthoDB" id="9768187at2"/>
<feature type="transmembrane region" description="Helical" evidence="8">
    <location>
        <begin position="451"/>
        <end position="478"/>
    </location>
</feature>
<keyword evidence="12" id="KW-1185">Reference proteome</keyword>
<feature type="transmembrane region" description="Helical" evidence="8">
    <location>
        <begin position="484"/>
        <end position="505"/>
    </location>
</feature>
<gene>
    <name evidence="9" type="ORF">GCM10010984_28260</name>
    <name evidence="10" type="ORF">SAMN05443634_11445</name>
</gene>
<feature type="transmembrane region" description="Helical" evidence="8">
    <location>
        <begin position="173"/>
        <end position="192"/>
    </location>
</feature>
<evidence type="ECO:0000256" key="5">
    <source>
        <dbReference type="ARBA" id="ARBA00023136"/>
    </source>
</evidence>
<dbReference type="Proteomes" id="UP000184120">
    <property type="component" value="Unassembled WGS sequence"/>
</dbReference>
<keyword evidence="4 8" id="KW-1133">Transmembrane helix</keyword>
<evidence type="ECO:0000256" key="4">
    <source>
        <dbReference type="ARBA" id="ARBA00022989"/>
    </source>
</evidence>
<dbReference type="GO" id="GO:0008360">
    <property type="term" value="P:regulation of cell shape"/>
    <property type="evidence" value="ECO:0007669"/>
    <property type="project" value="UniProtKB-KW"/>
</dbReference>
<sequence length="514" mass="57463">MSQSRLLKGIDWTTLILGFLIAAFGIMNVYSVNPDLGVKQVIWFGLGIFMVLVLIILSGNNRNFFEIYSPVIYIISVLLLVGVLIIGKEINGAKAWYRFGPLSLQPAEFAKIGTALLIANFINHSNANLKDFSFIGKILIIIGIPVVLILLQPDLGSVIIFCSLSIALYREGLNPWIIIAPIILLIIFLISIVQIPFYVLLFFGFTILAIALTILSFNYNQNVIDVMHGILVGLSIFFIVLIAACYSVQNLSEDTRESFGYLFPMRSLFFSEPILFNTVLFGLIGFFISITPLLILKLTQQKEINNSPFKSQSGLAANVFSFSIIVSIILLFFTIAISFISPIIFEKLPKHQKERVMVLYEGEAKYRDTSGYNLLYAKTAIGSGELYGKGYNQGTIKKGRFVPEQQTDYIFTTVGEEWGFVGSASLVIVYAIFVARLFYLSEAQKSRFARFYGYAVSSVLFFHFFINIAMVVGLFPTVGIPLPFFSYGGSSLWGFTIMIGIFLIIHYKNSQSLI</sequence>
<reference evidence="12" key="4">
    <citation type="journal article" date="2019" name="Int. J. Syst. Evol. Microbiol.">
        <title>The Global Catalogue of Microorganisms (GCM) 10K type strain sequencing project: providing services to taxonomists for standard genome sequencing and annotation.</title>
        <authorList>
            <consortium name="The Broad Institute Genomics Platform"/>
            <consortium name="The Broad Institute Genome Sequencing Center for Infectious Disease"/>
            <person name="Wu L."/>
            <person name="Ma J."/>
        </authorList>
    </citation>
    <scope>NUCLEOTIDE SEQUENCE [LARGE SCALE GENOMIC DNA]</scope>
    <source>
        <strain evidence="12">CGMCC 1.12707</strain>
    </source>
</reference>
<evidence type="ECO:0000256" key="2">
    <source>
        <dbReference type="ARBA" id="ARBA00022692"/>
    </source>
</evidence>
<dbReference type="NCBIfam" id="NF037961">
    <property type="entry name" value="RodA_shape"/>
    <property type="match status" value="1"/>
</dbReference>
<dbReference type="Pfam" id="PF01098">
    <property type="entry name" value="FTSW_RODA_SPOVE"/>
    <property type="match status" value="2"/>
</dbReference>
<dbReference type="GO" id="GO:0015648">
    <property type="term" value="F:lipid-linked peptidoglycan transporter activity"/>
    <property type="evidence" value="ECO:0007669"/>
    <property type="project" value="TreeGrafter"/>
</dbReference>
<feature type="transmembrane region" description="Helical" evidence="8">
    <location>
        <begin position="198"/>
        <end position="217"/>
    </location>
</feature>
<protein>
    <recommendedName>
        <fullName evidence="7">Cell wall polymerase</fullName>
    </recommendedName>
    <alternativeName>
        <fullName evidence="6">Peptidoglycan polymerase</fullName>
    </alternativeName>
</protein>
<dbReference type="EMBL" id="FRBH01000014">
    <property type="protein sequence ID" value="SHL68349.1"/>
    <property type="molecule type" value="Genomic_DNA"/>
</dbReference>
<feature type="transmembrane region" description="Helical" evidence="8">
    <location>
        <begin position="138"/>
        <end position="161"/>
    </location>
</feature>
<dbReference type="GO" id="GO:0032153">
    <property type="term" value="C:cell division site"/>
    <property type="evidence" value="ECO:0007669"/>
    <property type="project" value="TreeGrafter"/>
</dbReference>
<feature type="transmembrane region" description="Helical" evidence="8">
    <location>
        <begin position="317"/>
        <end position="345"/>
    </location>
</feature>
<dbReference type="GO" id="GO:0051301">
    <property type="term" value="P:cell division"/>
    <property type="evidence" value="ECO:0007669"/>
    <property type="project" value="InterPro"/>
</dbReference>
<dbReference type="Proteomes" id="UP000650994">
    <property type="component" value="Unassembled WGS sequence"/>
</dbReference>
<feature type="transmembrane region" description="Helical" evidence="8">
    <location>
        <begin position="418"/>
        <end position="439"/>
    </location>
</feature>
<dbReference type="GO" id="GO:0005886">
    <property type="term" value="C:plasma membrane"/>
    <property type="evidence" value="ECO:0007669"/>
    <property type="project" value="TreeGrafter"/>
</dbReference>
<reference evidence="10" key="2">
    <citation type="submission" date="2016-11" db="EMBL/GenBank/DDBJ databases">
        <authorList>
            <person name="Jaros S."/>
            <person name="Januszkiewicz K."/>
            <person name="Wedrychowicz H."/>
        </authorList>
    </citation>
    <scope>NUCLEOTIDE SEQUENCE [LARGE SCALE GENOMIC DNA]</scope>
    <source>
        <strain evidence="10">DSM 27989</strain>
    </source>
</reference>
<dbReference type="PANTHER" id="PTHR30474">
    <property type="entry name" value="CELL CYCLE PROTEIN"/>
    <property type="match status" value="1"/>
</dbReference>
<dbReference type="RefSeq" id="WP_072933968.1">
    <property type="nucleotide sequence ID" value="NZ_BMFL01000023.1"/>
</dbReference>
<keyword evidence="2 8" id="KW-0812">Transmembrane</keyword>
<evidence type="ECO:0000313" key="12">
    <source>
        <dbReference type="Proteomes" id="UP000650994"/>
    </source>
</evidence>
<keyword evidence="3" id="KW-0133">Cell shape</keyword>
<feature type="transmembrane region" description="Helical" evidence="8">
    <location>
        <begin position="274"/>
        <end position="296"/>
    </location>
</feature>
<dbReference type="PROSITE" id="PS00428">
    <property type="entry name" value="FTSW_RODA_SPOVE"/>
    <property type="match status" value="1"/>
</dbReference>
<evidence type="ECO:0000256" key="8">
    <source>
        <dbReference type="SAM" id="Phobius"/>
    </source>
</evidence>
<dbReference type="PANTHER" id="PTHR30474:SF1">
    <property type="entry name" value="PEPTIDOGLYCAN GLYCOSYLTRANSFERASE MRDB"/>
    <property type="match status" value="1"/>
</dbReference>
<dbReference type="EMBL" id="BMFL01000023">
    <property type="protein sequence ID" value="GGF09470.1"/>
    <property type="molecule type" value="Genomic_DNA"/>
</dbReference>
<proteinExistence type="predicted"/>
<feature type="transmembrane region" description="Helical" evidence="8">
    <location>
        <begin position="229"/>
        <end position="249"/>
    </location>
</feature>
<evidence type="ECO:0000256" key="3">
    <source>
        <dbReference type="ARBA" id="ARBA00022960"/>
    </source>
</evidence>
<reference evidence="9" key="5">
    <citation type="submission" date="2024-05" db="EMBL/GenBank/DDBJ databases">
        <authorList>
            <person name="Sun Q."/>
            <person name="Zhou Y."/>
        </authorList>
    </citation>
    <scope>NUCLEOTIDE SEQUENCE</scope>
    <source>
        <strain evidence="9">CGMCC 1.12707</strain>
    </source>
</reference>
<feature type="transmembrane region" description="Helical" evidence="8">
    <location>
        <begin position="12"/>
        <end position="30"/>
    </location>
</feature>
<keyword evidence="5 8" id="KW-0472">Membrane</keyword>
<feature type="transmembrane region" description="Helical" evidence="8">
    <location>
        <begin position="67"/>
        <end position="87"/>
    </location>
</feature>
<dbReference type="InterPro" id="IPR018365">
    <property type="entry name" value="Cell_cycle_FtsW-rel_CS"/>
</dbReference>
<evidence type="ECO:0000313" key="9">
    <source>
        <dbReference type="EMBL" id="GGF09470.1"/>
    </source>
</evidence>